<organism evidence="1 2">
    <name type="scientific">Oceaniovalibus guishaninsula JLT2003</name>
    <dbReference type="NCBI Taxonomy" id="1231392"/>
    <lineage>
        <taxon>Bacteria</taxon>
        <taxon>Pseudomonadati</taxon>
        <taxon>Pseudomonadota</taxon>
        <taxon>Alphaproteobacteria</taxon>
        <taxon>Rhodobacterales</taxon>
        <taxon>Roseobacteraceae</taxon>
        <taxon>Oceaniovalibus</taxon>
    </lineage>
</organism>
<protein>
    <submittedName>
        <fullName evidence="1">Twin-arginine translocation pathway signal</fullName>
    </submittedName>
</protein>
<gene>
    <name evidence="1" type="ORF">OCGS_1738</name>
</gene>
<keyword evidence="2" id="KW-1185">Reference proteome</keyword>
<dbReference type="RefSeq" id="WP_007426890.1">
    <property type="nucleotide sequence ID" value="NZ_AMGO01000036.1"/>
</dbReference>
<dbReference type="EMBL" id="AMGO01000036">
    <property type="protein sequence ID" value="EKE44222.1"/>
    <property type="molecule type" value="Genomic_DNA"/>
</dbReference>
<dbReference type="Proteomes" id="UP000006765">
    <property type="component" value="Unassembled WGS sequence"/>
</dbReference>
<name>K2HC85_9RHOB</name>
<evidence type="ECO:0000313" key="1">
    <source>
        <dbReference type="EMBL" id="EKE44222.1"/>
    </source>
</evidence>
<evidence type="ECO:0000313" key="2">
    <source>
        <dbReference type="Proteomes" id="UP000006765"/>
    </source>
</evidence>
<dbReference type="AlphaFoldDB" id="K2HC85"/>
<sequence length="400" mass="43123">MDRRNFLSRGAALIGCSAAAHPLMTTVTFASAPWDTRLVVLILRGAMDGLGLVQPAGDPDFASLRSGILRQQGDASLPLNGFYEAHPSLAPLMPLWDAGQLAFMQAVSTPYRGKRSHFDGQDLLEAGSGMDMAQPRDGWLNRMLQTVPHLDGRTAYAIGSGEMKLLIGPARVAEWSPHAELKLTSQTRRLLDEIYHDDPLFRDTATEAIALTELEPPDPGTERGAMLAQRMAVRGGTGTAAMAAFAADRLYNDARIAAFSIQGWDTHRDQGRFMKDSVADLADAILTLRAGLGDVWDKTVVLAMTEFGRTVRENGSKGTDHGTGGAAVMAGGAIRGGRVYGDWPGLSESALYERRDLMPTRDVRAMAAWTMRGLFGLDRSVLEGAVFPGLDMGRDPGLLL</sequence>
<dbReference type="PANTHER" id="PTHR43737:SF1">
    <property type="entry name" value="DUF1501 DOMAIN-CONTAINING PROTEIN"/>
    <property type="match status" value="1"/>
</dbReference>
<comment type="caution">
    <text evidence="1">The sequence shown here is derived from an EMBL/GenBank/DDBJ whole genome shotgun (WGS) entry which is preliminary data.</text>
</comment>
<dbReference type="OrthoDB" id="9779968at2"/>
<dbReference type="PATRIC" id="fig|1231392.3.peg.1747"/>
<accession>K2HC85</accession>
<dbReference type="STRING" id="1231392.OCGS_1738"/>
<reference evidence="1 2" key="1">
    <citation type="journal article" date="2012" name="J. Bacteriol.">
        <title>Draft Genome Sequence of Oceaniovalibus guishaninsula JLT2003T.</title>
        <authorList>
            <person name="Tang K."/>
            <person name="Liu K."/>
            <person name="Jiao N."/>
        </authorList>
    </citation>
    <scope>NUCLEOTIDE SEQUENCE [LARGE SCALE GENOMIC DNA]</scope>
    <source>
        <strain evidence="1 2">JLT2003</strain>
    </source>
</reference>
<dbReference type="eggNOG" id="COG4102">
    <property type="taxonomic scope" value="Bacteria"/>
</dbReference>
<proteinExistence type="predicted"/>
<dbReference type="Pfam" id="PF07394">
    <property type="entry name" value="DUF1501"/>
    <property type="match status" value="1"/>
</dbReference>
<dbReference type="PANTHER" id="PTHR43737">
    <property type="entry name" value="BLL7424 PROTEIN"/>
    <property type="match status" value="1"/>
</dbReference>
<dbReference type="InterPro" id="IPR010869">
    <property type="entry name" value="DUF1501"/>
</dbReference>